<organism evidence="9 10">
    <name type="scientific">Effrenium voratum</name>
    <dbReference type="NCBI Taxonomy" id="2562239"/>
    <lineage>
        <taxon>Eukaryota</taxon>
        <taxon>Sar</taxon>
        <taxon>Alveolata</taxon>
        <taxon>Dinophyceae</taxon>
        <taxon>Suessiales</taxon>
        <taxon>Symbiodiniaceae</taxon>
        <taxon>Effrenium</taxon>
    </lineage>
</organism>
<dbReference type="InterPro" id="IPR001478">
    <property type="entry name" value="PDZ"/>
</dbReference>
<feature type="transmembrane region" description="Helical" evidence="6">
    <location>
        <begin position="409"/>
        <end position="426"/>
    </location>
</feature>
<keyword evidence="10" id="KW-1185">Reference proteome</keyword>
<comment type="caution">
    <text evidence="9">The sequence shown here is derived from an EMBL/GenBank/DDBJ whole genome shotgun (WGS) entry which is preliminary data.</text>
</comment>
<dbReference type="SUPFAM" id="SSF81631">
    <property type="entry name" value="PAP/OAS1 substrate-binding domain"/>
    <property type="match status" value="1"/>
</dbReference>
<dbReference type="InterPro" id="IPR054708">
    <property type="entry name" value="MTPAP-like_central"/>
</dbReference>
<feature type="transmembrane region" description="Helical" evidence="6">
    <location>
        <begin position="159"/>
        <end position="180"/>
    </location>
</feature>
<dbReference type="GO" id="GO:0006508">
    <property type="term" value="P:proteolysis"/>
    <property type="evidence" value="ECO:0007669"/>
    <property type="project" value="UniProtKB-KW"/>
</dbReference>
<evidence type="ECO:0000259" key="8">
    <source>
        <dbReference type="PROSITE" id="PS50850"/>
    </source>
</evidence>
<dbReference type="InterPro" id="IPR036259">
    <property type="entry name" value="MFS_trans_sf"/>
</dbReference>
<dbReference type="Pfam" id="PF13365">
    <property type="entry name" value="Trypsin_2"/>
    <property type="match status" value="1"/>
</dbReference>
<dbReference type="PROSITE" id="PS50850">
    <property type="entry name" value="MFS"/>
    <property type="match status" value="1"/>
</dbReference>
<dbReference type="InterPro" id="IPR041489">
    <property type="entry name" value="PDZ_6"/>
</dbReference>
<dbReference type="InterPro" id="IPR011701">
    <property type="entry name" value="MFS"/>
</dbReference>
<accession>A0AA36N5A0</accession>
<dbReference type="SUPFAM" id="SSF50494">
    <property type="entry name" value="Trypsin-like serine proteases"/>
    <property type="match status" value="1"/>
</dbReference>
<feature type="transmembrane region" description="Helical" evidence="6">
    <location>
        <begin position="192"/>
        <end position="211"/>
    </location>
</feature>
<dbReference type="Gene3D" id="2.40.10.10">
    <property type="entry name" value="Trypsin-like serine proteases"/>
    <property type="match status" value="2"/>
</dbReference>
<comment type="subcellular location">
    <subcellularLocation>
        <location evidence="1">Membrane</location>
        <topology evidence="1">Multi-pass membrane protein</topology>
    </subcellularLocation>
</comment>
<dbReference type="SMART" id="SM00228">
    <property type="entry name" value="PDZ"/>
    <property type="match status" value="1"/>
</dbReference>
<feature type="region of interest" description="Disordered" evidence="5">
    <location>
        <begin position="983"/>
        <end position="1035"/>
    </location>
</feature>
<evidence type="ECO:0000256" key="6">
    <source>
        <dbReference type="SAM" id="Phobius"/>
    </source>
</evidence>
<evidence type="ECO:0000256" key="2">
    <source>
        <dbReference type="ARBA" id="ARBA00010541"/>
    </source>
</evidence>
<dbReference type="Pfam" id="PF07690">
    <property type="entry name" value="MFS_1"/>
    <property type="match status" value="1"/>
</dbReference>
<proteinExistence type="inferred from homology"/>
<protein>
    <submittedName>
        <fullName evidence="9">Uncharacterized protein</fullName>
    </submittedName>
</protein>
<keyword evidence="4" id="KW-0378">Hydrolase</keyword>
<feature type="region of interest" description="Disordered" evidence="5">
    <location>
        <begin position="1370"/>
        <end position="1423"/>
    </location>
</feature>
<feature type="compositionally biased region" description="Basic and acidic residues" evidence="5">
    <location>
        <begin position="633"/>
        <end position="643"/>
    </location>
</feature>
<gene>
    <name evidence="9" type="ORF">EVOR1521_LOCUS17895</name>
</gene>
<feature type="transmembrane region" description="Helical" evidence="6">
    <location>
        <begin position="88"/>
        <end position="106"/>
    </location>
</feature>
<dbReference type="InterPro" id="IPR043519">
    <property type="entry name" value="NT_sf"/>
</dbReference>
<feature type="transmembrane region" description="Helical" evidence="6">
    <location>
        <begin position="337"/>
        <end position="362"/>
    </location>
</feature>
<feature type="region of interest" description="Disordered" evidence="5">
    <location>
        <begin position="587"/>
        <end position="646"/>
    </location>
</feature>
<reference evidence="9" key="1">
    <citation type="submission" date="2023-08" db="EMBL/GenBank/DDBJ databases">
        <authorList>
            <person name="Chen Y."/>
            <person name="Shah S."/>
            <person name="Dougan E. K."/>
            <person name="Thang M."/>
            <person name="Chan C."/>
        </authorList>
    </citation>
    <scope>NUCLEOTIDE SEQUENCE</scope>
</reference>
<keyword evidence="6" id="KW-0812">Transmembrane</keyword>
<feature type="transmembrane region" description="Helical" evidence="6">
    <location>
        <begin position="242"/>
        <end position="260"/>
    </location>
</feature>
<feature type="transmembrane region" description="Helical" evidence="6">
    <location>
        <begin position="374"/>
        <end position="394"/>
    </location>
</feature>
<feature type="compositionally biased region" description="Low complexity" evidence="5">
    <location>
        <begin position="1381"/>
        <end position="1394"/>
    </location>
</feature>
<dbReference type="GO" id="GO:0022857">
    <property type="term" value="F:transmembrane transporter activity"/>
    <property type="evidence" value="ECO:0007669"/>
    <property type="project" value="InterPro"/>
</dbReference>
<evidence type="ECO:0000256" key="5">
    <source>
        <dbReference type="SAM" id="MobiDB-lite"/>
    </source>
</evidence>
<feature type="transmembrane region" description="Helical" evidence="6">
    <location>
        <begin position="280"/>
        <end position="300"/>
    </location>
</feature>
<evidence type="ECO:0000313" key="9">
    <source>
        <dbReference type="EMBL" id="CAJ1392934.1"/>
    </source>
</evidence>
<name>A0AA36N5A0_9DINO</name>
<keyword evidence="6" id="KW-1133">Transmembrane helix</keyword>
<dbReference type="Pfam" id="PF22600">
    <property type="entry name" value="MTPAP-like_central"/>
    <property type="match status" value="1"/>
</dbReference>
<dbReference type="Gene3D" id="3.30.460.10">
    <property type="entry name" value="Beta Polymerase, domain 2"/>
    <property type="match status" value="1"/>
</dbReference>
<dbReference type="Gene3D" id="1.20.1250.20">
    <property type="entry name" value="MFS general substrate transporter like domains"/>
    <property type="match status" value="2"/>
</dbReference>
<dbReference type="PANTHER" id="PTHR43343">
    <property type="entry name" value="PEPTIDASE S12"/>
    <property type="match status" value="1"/>
</dbReference>
<dbReference type="Pfam" id="PF17820">
    <property type="entry name" value="PDZ_6"/>
    <property type="match status" value="1"/>
</dbReference>
<dbReference type="SUPFAM" id="SSF50156">
    <property type="entry name" value="PDZ domain-like"/>
    <property type="match status" value="1"/>
</dbReference>
<feature type="domain" description="Major facilitator superfamily (MFS) profile" evidence="8">
    <location>
        <begin position="21"/>
        <end position="431"/>
    </location>
</feature>
<dbReference type="GO" id="GO:0004252">
    <property type="term" value="F:serine-type endopeptidase activity"/>
    <property type="evidence" value="ECO:0007669"/>
    <property type="project" value="InterPro"/>
</dbReference>
<feature type="transmembrane region" description="Helical" evidence="6">
    <location>
        <begin position="126"/>
        <end position="147"/>
    </location>
</feature>
<dbReference type="Gene3D" id="1.10.1410.10">
    <property type="match status" value="1"/>
</dbReference>
<dbReference type="InterPro" id="IPR020846">
    <property type="entry name" value="MFS_dom"/>
</dbReference>
<dbReference type="PRINTS" id="PR00834">
    <property type="entry name" value="PROTEASES2C"/>
</dbReference>
<feature type="transmembrane region" description="Helical" evidence="6">
    <location>
        <begin position="312"/>
        <end position="331"/>
    </location>
</feature>
<sequence>MTAHLDTGASRPTTVPELLRRVWPLLLGNVLEWYEFGIYSFLAVYLEQIFFHSSSVSTWAGYAVTFVLRPVGGLLNGWMADKCGRRNAVLLSMVGMLLATVGQGLLPTEDCCGSTWGTVGLVLMLLLRALQGLSAGGELGPIVSYFAESAPPSRIRSSTGFLLSAAGLGFLLANLVVAALDQLLGPEGMMTWGWRLPFLLSLVPGAVSLWGRYRLTESADFAEHVAEVRTEALPCRSLRHHALALFVGFLGVTPTAVNYFSGLWCTSYLKSRGMDHTEALLAGCIFTGTVTICWASLPMLNDLCCRCDPMWVMLAGSLVLAAAGLPVFWAISSSQHLLLMSIVAYGLIFGCAVGLGASHVYIFVADLFPIHVRALGFGVSFNFSMALIGGSAALADAALVDATSWPAPGAYWSLISLVGALAIAAGKRWRSKGHLPSHLLAIKERTALEAADSKSLGRYTSRSDWHVLCSNMLRVRLGASYREIFGQAHFASSLHMPGTTARLNGWFRKLAAAASAKKVSPQLVATTLQLLGAPDAAEAAVVEEARASQSPGSVAKGTDLADLATASPAAADSSARSLESEANNFNPFSAEVNWGNGSDKAKESDEEYPGPDEGILAADASPLAGSRSRSYLRRPEPAERPEGESLAARAASGLGAAMLAVLLAVASSLPAVQAFEDLSPAESQTVDLFQQNTPGVVYITTEVFQLSKNARKMEIQAVPKGEGSGWVYDNEGHIVTNYHVIENASFVTVKFIEGTEVVAKVVGADPYSDVAVLQADLPPNQLKMMQPLTRGNSASLRVGQEVFAIGNPFGLDHTLTKGIVSGVGRTIQSTGGRPIQGAIQTDASINPGNSGGPLLNSRGQVVGMNTIIISPSGASAGIGFAIPSDTVAARVENILKFGYVKRAGLGLYLGQDGLAQRFTGRPGAVVAGLQSNSAAAEGGVKPGDVLREVDGRRIQTVNDIYAVLDSHEPGDIVKVVLVRPDEPQNLGPATPLQPEGTLGSKAKQHVAGGSPDAPRKKNRKKRRQPQPQQRAPALRDLVMTGEILRSALPDQVQLEAVQNCLGHVQILARQLLGASVVVQGSYAQGLALRTSDLDLAVIPCAKRRREEEGEVPVEKKQAVRCLQQLATALAEAELEEIRVALRIFTAKVPVLRLHCGARSERTVVVDVSVGGSLLRGACDRGVYAVLQRDRRRTGAALCRLVKLWAKRRKLTNTLRGGLSSFSFVLLTVFFLQRKCALPPVSAAAAALPAKEGACPKPLGLQLVSSEDDLAQLLLEFFSWAVEDLPQLQNQVISVGCGSVHPRPNLRGFKPLVLEVPFSEAENAARCLRIDVWEGVILRELQRAARLARQVASQSGAQRSSALRSLFGAGHREGREGREADAAAPAEPAEPAPEAVEIPMSRKRRRKARKAQMRKAPPGDLKMPEVVAPVDRWLGLRSLLDPSA</sequence>
<dbReference type="SUPFAM" id="SSF103473">
    <property type="entry name" value="MFS general substrate transporter"/>
    <property type="match status" value="1"/>
</dbReference>
<dbReference type="Proteomes" id="UP001178507">
    <property type="component" value="Unassembled WGS sequence"/>
</dbReference>
<feature type="compositionally biased region" description="Basic and acidic residues" evidence="5">
    <location>
        <begin position="1370"/>
        <end position="1380"/>
    </location>
</feature>
<dbReference type="InterPro" id="IPR043504">
    <property type="entry name" value="Peptidase_S1_PA_chymotrypsin"/>
</dbReference>
<dbReference type="GO" id="GO:0016020">
    <property type="term" value="C:membrane"/>
    <property type="evidence" value="ECO:0007669"/>
    <property type="project" value="UniProtKB-SubCell"/>
</dbReference>
<dbReference type="PROSITE" id="PS50106">
    <property type="entry name" value="PDZ"/>
    <property type="match status" value="1"/>
</dbReference>
<dbReference type="InterPro" id="IPR001940">
    <property type="entry name" value="Peptidase_S1C"/>
</dbReference>
<dbReference type="PANTHER" id="PTHR43343:SF3">
    <property type="entry name" value="PROTEASE DO-LIKE 8, CHLOROPLASTIC"/>
    <property type="match status" value="1"/>
</dbReference>
<evidence type="ECO:0000259" key="7">
    <source>
        <dbReference type="PROSITE" id="PS50106"/>
    </source>
</evidence>
<comment type="similarity">
    <text evidence="2">Belongs to the peptidase S1C family.</text>
</comment>
<dbReference type="InterPro" id="IPR009003">
    <property type="entry name" value="Peptidase_S1_PA"/>
</dbReference>
<dbReference type="SUPFAM" id="SSF81301">
    <property type="entry name" value="Nucleotidyltransferase"/>
    <property type="match status" value="1"/>
</dbReference>
<dbReference type="InterPro" id="IPR051201">
    <property type="entry name" value="Chloro_Bact_Ser_Proteases"/>
</dbReference>
<feature type="domain" description="PDZ" evidence="7">
    <location>
        <begin position="894"/>
        <end position="981"/>
    </location>
</feature>
<evidence type="ECO:0000256" key="3">
    <source>
        <dbReference type="ARBA" id="ARBA00022670"/>
    </source>
</evidence>
<keyword evidence="3" id="KW-0645">Protease</keyword>
<dbReference type="EMBL" id="CAUJNA010002446">
    <property type="protein sequence ID" value="CAJ1392934.1"/>
    <property type="molecule type" value="Genomic_DNA"/>
</dbReference>
<evidence type="ECO:0000256" key="4">
    <source>
        <dbReference type="ARBA" id="ARBA00022801"/>
    </source>
</evidence>
<evidence type="ECO:0000256" key="1">
    <source>
        <dbReference type="ARBA" id="ARBA00004141"/>
    </source>
</evidence>
<evidence type="ECO:0000313" key="10">
    <source>
        <dbReference type="Proteomes" id="UP001178507"/>
    </source>
</evidence>
<dbReference type="Gene3D" id="2.30.42.10">
    <property type="match status" value="1"/>
</dbReference>
<dbReference type="InterPro" id="IPR036034">
    <property type="entry name" value="PDZ_sf"/>
</dbReference>
<feature type="compositionally biased region" description="Basic residues" evidence="5">
    <location>
        <begin position="1400"/>
        <end position="1412"/>
    </location>
</feature>
<keyword evidence="6" id="KW-0472">Membrane</keyword>